<dbReference type="InterPro" id="IPR016181">
    <property type="entry name" value="Acyl_CoA_acyltransferase"/>
</dbReference>
<dbReference type="InterPro" id="IPR000182">
    <property type="entry name" value="GNAT_dom"/>
</dbReference>
<comment type="caution">
    <text evidence="3">The sequence shown here is derived from an EMBL/GenBank/DDBJ whole genome shotgun (WGS) entry which is preliminary data.</text>
</comment>
<dbReference type="EMBL" id="BFEA01000038">
    <property type="protein sequence ID" value="GBG63353.1"/>
    <property type="molecule type" value="Genomic_DNA"/>
</dbReference>
<accession>A0A388K078</accession>
<organism evidence="3 4">
    <name type="scientific">Chara braunii</name>
    <name type="common">Braun's stonewort</name>
    <dbReference type="NCBI Taxonomy" id="69332"/>
    <lineage>
        <taxon>Eukaryota</taxon>
        <taxon>Viridiplantae</taxon>
        <taxon>Streptophyta</taxon>
        <taxon>Charophyceae</taxon>
        <taxon>Charales</taxon>
        <taxon>Characeae</taxon>
        <taxon>Chara</taxon>
    </lineage>
</organism>
<comment type="pathway">
    <text evidence="1">Nucleotide-sugar biosynthesis; UDP-N-acetyl-alpha-D-glucosamine biosynthesis; N-acetyl-alpha-D-glucosamine 1-phosphate from alpha-D-glucosamine 6-phosphate (route I): step 1/2.</text>
</comment>
<dbReference type="PANTHER" id="PTHR13355:SF11">
    <property type="entry name" value="GLUCOSAMINE 6-PHOSPHATE N-ACETYLTRANSFERASE"/>
    <property type="match status" value="1"/>
</dbReference>
<dbReference type="AlphaFoldDB" id="A0A388K078"/>
<evidence type="ECO:0000259" key="2">
    <source>
        <dbReference type="Pfam" id="PF00583"/>
    </source>
</evidence>
<gene>
    <name evidence="3" type="ORF">CBR_g37710</name>
</gene>
<comment type="subunit">
    <text evidence="1">Homodimer.</text>
</comment>
<comment type="catalytic activity">
    <reaction evidence="1">
        <text>D-glucosamine 6-phosphate + acetyl-CoA = N-acetyl-D-glucosamine 6-phosphate + CoA + H(+)</text>
        <dbReference type="Rhea" id="RHEA:10292"/>
        <dbReference type="ChEBI" id="CHEBI:15378"/>
        <dbReference type="ChEBI" id="CHEBI:57287"/>
        <dbReference type="ChEBI" id="CHEBI:57288"/>
        <dbReference type="ChEBI" id="CHEBI:57513"/>
        <dbReference type="ChEBI" id="CHEBI:58725"/>
        <dbReference type="EC" id="2.3.1.4"/>
    </reaction>
</comment>
<sequence length="172" mass="19033">MGERQRCVQIQEVEKVGIATQHPGEGSVDDGADSVGEGLVLRRLRSADFHKGYLDLLAQLTVVGDVTEKDFERRVGEIEALAPYHHVFVIEEVASGRVVATATMFIELKVVRNCGKGPFANLPCSVSLIQALEKVALKNGCYKMILDCHERNIGFYAKCGFAQKELQMAKYF</sequence>
<dbReference type="GO" id="GO:0004343">
    <property type="term" value="F:glucosamine 6-phosphate N-acetyltransferase activity"/>
    <property type="evidence" value="ECO:0007669"/>
    <property type="project" value="UniProtKB-UniRule"/>
</dbReference>
<dbReference type="GO" id="GO:0005783">
    <property type="term" value="C:endoplasmic reticulum"/>
    <property type="evidence" value="ECO:0007669"/>
    <property type="project" value="EnsemblPlants"/>
</dbReference>
<dbReference type="GO" id="GO:0006044">
    <property type="term" value="P:N-acetylglucosamine metabolic process"/>
    <property type="evidence" value="ECO:0007669"/>
    <property type="project" value="EnsemblPlants"/>
</dbReference>
<protein>
    <recommendedName>
        <fullName evidence="1">Glucosamine 6-phosphate N-acetyltransferase</fullName>
        <ecNumber evidence="1">2.3.1.4</ecNumber>
    </recommendedName>
</protein>
<dbReference type="InterPro" id="IPR039143">
    <property type="entry name" value="GNPNAT1-like"/>
</dbReference>
<dbReference type="Gramene" id="GBG63353">
    <property type="protein sequence ID" value="GBG63353"/>
    <property type="gene ID" value="CBR_g37710"/>
</dbReference>
<name>A0A388K078_CHABU</name>
<keyword evidence="1" id="KW-0012">Acyltransferase</keyword>
<feature type="domain" description="N-acetyltransferase" evidence="2">
    <location>
        <begin position="128"/>
        <end position="161"/>
    </location>
</feature>
<dbReference type="OrthoDB" id="10039976at2759"/>
<dbReference type="SUPFAM" id="SSF55729">
    <property type="entry name" value="Acyl-CoA N-acyltransferases (Nat)"/>
    <property type="match status" value="1"/>
</dbReference>
<dbReference type="UniPathway" id="UPA00113">
    <property type="reaction ID" value="UER00529"/>
</dbReference>
<evidence type="ECO:0000313" key="3">
    <source>
        <dbReference type="EMBL" id="GBG63353.1"/>
    </source>
</evidence>
<evidence type="ECO:0000256" key="1">
    <source>
        <dbReference type="RuleBase" id="RU365086"/>
    </source>
</evidence>
<keyword evidence="1" id="KW-0808">Transferase</keyword>
<evidence type="ECO:0000313" key="4">
    <source>
        <dbReference type="Proteomes" id="UP000265515"/>
    </source>
</evidence>
<keyword evidence="4" id="KW-1185">Reference proteome</keyword>
<dbReference type="OMA" id="NQRYDWI"/>
<dbReference type="Proteomes" id="UP000265515">
    <property type="component" value="Unassembled WGS sequence"/>
</dbReference>
<dbReference type="Gene3D" id="3.40.630.30">
    <property type="match status" value="2"/>
</dbReference>
<dbReference type="GO" id="GO:0006048">
    <property type="term" value="P:UDP-N-acetylglucosamine biosynthetic process"/>
    <property type="evidence" value="ECO:0007669"/>
    <property type="project" value="UniProtKB-UniRule"/>
</dbReference>
<dbReference type="PANTHER" id="PTHR13355">
    <property type="entry name" value="GLUCOSAMINE 6-PHOSPHATE N-ACETYLTRANSFERASE"/>
    <property type="match status" value="1"/>
</dbReference>
<dbReference type="EC" id="2.3.1.4" evidence="1"/>
<comment type="similarity">
    <text evidence="1">Belongs to the acetyltransferase family. GNA1 subfamily.</text>
</comment>
<dbReference type="Pfam" id="PF00583">
    <property type="entry name" value="Acetyltransf_1"/>
    <property type="match status" value="1"/>
</dbReference>
<dbReference type="STRING" id="69332.A0A388K078"/>
<reference evidence="3 4" key="1">
    <citation type="journal article" date="2018" name="Cell">
        <title>The Chara Genome: Secondary Complexity and Implications for Plant Terrestrialization.</title>
        <authorList>
            <person name="Nishiyama T."/>
            <person name="Sakayama H."/>
            <person name="Vries J.D."/>
            <person name="Buschmann H."/>
            <person name="Saint-Marcoux D."/>
            <person name="Ullrich K.K."/>
            <person name="Haas F.B."/>
            <person name="Vanderstraeten L."/>
            <person name="Becker D."/>
            <person name="Lang D."/>
            <person name="Vosolsobe S."/>
            <person name="Rombauts S."/>
            <person name="Wilhelmsson P.K.I."/>
            <person name="Janitza P."/>
            <person name="Kern R."/>
            <person name="Heyl A."/>
            <person name="Rumpler F."/>
            <person name="Villalobos L.I.A.C."/>
            <person name="Clay J.M."/>
            <person name="Skokan R."/>
            <person name="Toyoda A."/>
            <person name="Suzuki Y."/>
            <person name="Kagoshima H."/>
            <person name="Schijlen E."/>
            <person name="Tajeshwar N."/>
            <person name="Catarino B."/>
            <person name="Hetherington A.J."/>
            <person name="Saltykova A."/>
            <person name="Bonnot C."/>
            <person name="Breuninger H."/>
            <person name="Symeonidi A."/>
            <person name="Radhakrishnan G.V."/>
            <person name="Van Nieuwerburgh F."/>
            <person name="Deforce D."/>
            <person name="Chang C."/>
            <person name="Karol K.G."/>
            <person name="Hedrich R."/>
            <person name="Ulvskov P."/>
            <person name="Glockner G."/>
            <person name="Delwiche C.F."/>
            <person name="Petrasek J."/>
            <person name="Van de Peer Y."/>
            <person name="Friml J."/>
            <person name="Beilby M."/>
            <person name="Dolan L."/>
            <person name="Kohara Y."/>
            <person name="Sugano S."/>
            <person name="Fujiyama A."/>
            <person name="Delaux P.-M."/>
            <person name="Quint M."/>
            <person name="TheiBen G."/>
            <person name="Hagemann M."/>
            <person name="Harholt J."/>
            <person name="Dunand C."/>
            <person name="Zachgo S."/>
            <person name="Langdale J."/>
            <person name="Maumus F."/>
            <person name="Straeten D.V.D."/>
            <person name="Gould S.B."/>
            <person name="Rensing S.A."/>
        </authorList>
    </citation>
    <scope>NUCLEOTIDE SEQUENCE [LARGE SCALE GENOMIC DNA]</scope>
    <source>
        <strain evidence="3 4">S276</strain>
    </source>
</reference>
<proteinExistence type="inferred from homology"/>